<feature type="compositionally biased region" description="Low complexity" evidence="8">
    <location>
        <begin position="1157"/>
        <end position="1175"/>
    </location>
</feature>
<dbReference type="Pfam" id="PF00856">
    <property type="entry name" value="SET"/>
    <property type="match status" value="1"/>
</dbReference>
<evidence type="ECO:0000259" key="10">
    <source>
        <dbReference type="PROSITE" id="PS50868"/>
    </source>
</evidence>
<evidence type="ECO:0000259" key="11">
    <source>
        <dbReference type="PROSITE" id="PS51215"/>
    </source>
</evidence>
<dbReference type="PANTHER" id="PTHR22884">
    <property type="entry name" value="SET DOMAIN PROTEINS"/>
    <property type="match status" value="1"/>
</dbReference>
<feature type="compositionally biased region" description="Basic residues" evidence="8">
    <location>
        <begin position="756"/>
        <end position="773"/>
    </location>
</feature>
<feature type="compositionally biased region" description="Basic and acidic residues" evidence="8">
    <location>
        <begin position="70"/>
        <end position="81"/>
    </location>
</feature>
<proteinExistence type="predicted"/>
<feature type="region of interest" description="Disordered" evidence="8">
    <location>
        <begin position="360"/>
        <end position="384"/>
    </location>
</feature>
<dbReference type="STRING" id="1890683.A0A427YGP8"/>
<sequence>MPPSRVMPPPRTEPPQPKKRRTFFASRLETSLPLVAPSPRTSAVSTEKVLAALGPPQVAPPPPAKPIQRPRRETREPRYLDEDWDDTESTSTGTGTGTGDAAQPARGKRGARTEAIENDGGNGNGVGVDGKQTRRIKLNAPISVTIATTATTVTAASTTTTEVSTTAMHGKRGRPKGTGKGTGKGKGKVAGKGTGTGASAVEVEVQPKRRGRPPKQAKLANGKAKAQAVGARSKRVQAVQAVMAKVIKRKVRPIKGMMVSEEYEATTTTIPANTNAVASSSTATFAAESSRTKFWRPNGNGSGPTDATSASATASDKAAANVKKAYMTSGMYCQDATAKSPHKLINKVLERRKADLAQLRAAAKGKSRAPRSPPAVSASAHAPPTFPPLPYDHGYTHFFEQEHEFKLPFNIQHEAESGALDGKKKPTPYQKIRGNVFPERSRFVSEYSAVCRCAPESRCGDNCINRIMNYLCGRDCPSGDGCENRSLAKRKAPNVKVVYTGSRGFGLLAMEDIPGGAFVIDYRGEVISLGTFFERCKKEYASGKNYYALAYDADEVIDAGMRGNEARFINHGCNPNLEVRKYQTLGDGMEEFEVGMWALRDISAGEELFYNYNFDTFGIAASTDLRTKCRCGAPNCTGYLGAKSAKRFEEEVRAREAAQAEAIKAKRAAKRAEAALKIAAPAAVTGKKSASRPEEVDKIQDARKKAENSQRLSRLEPSEAPSVVHLSEDVLLATHGTSPRHTHADTHAHANVHVHAGSHTHGHAHAHAPAHAHAHADSYAHAHAHAHVQAHTQADTPGHAHTHSHADFLATTPPLGALFSTGPIGARPQPTPGSHTGDHTSNPATPSGWTDWRDDESDSKKPRISGWAEWLRKKAGEHSRTRQQWEQFALDRRRGKAWMEKMMADFGVAEYLGGPALPYTPSMPLPPNGQPQRRGPPPGTPRPPRPSKEPLQPVAPGTSATVNTDILVMPARTVEEVERRAREIVQRIGRGDGSAEALASTSPFTTVPFSPVTPGVAIRLATAGERRFHPSASLADGTEPHRGSSGSSVFARASPTSVASPATHTLLTPSTPFTTAPLARAYHVHVAAPATSSSDRAHPEPIASSPFNTADAARAVPSESSFSHAAATVKTTPHVGLHLDSAAVDLELEPKLEPESEPQSQPETVEPAEPVGPVEPVERPAGAKKTAIKKRNGAPMGWAFVPADTPKKSGSFSVVEDVGPRSARRGRASILKEIDLRKSFGSR</sequence>
<comment type="subcellular location">
    <subcellularLocation>
        <location evidence="2">Chromosome</location>
    </subcellularLocation>
    <subcellularLocation>
        <location evidence="1">Nucleus</location>
    </subcellularLocation>
</comment>
<dbReference type="SMART" id="SM00317">
    <property type="entry name" value="SET"/>
    <property type="match status" value="1"/>
</dbReference>
<evidence type="ECO:0000256" key="2">
    <source>
        <dbReference type="ARBA" id="ARBA00004286"/>
    </source>
</evidence>
<feature type="compositionally biased region" description="Low complexity" evidence="8">
    <location>
        <begin position="305"/>
        <end position="314"/>
    </location>
</feature>
<feature type="region of interest" description="Disordered" evidence="8">
    <location>
        <begin position="1151"/>
        <end position="1224"/>
    </location>
</feature>
<feature type="compositionally biased region" description="Basic and acidic residues" evidence="8">
    <location>
        <begin position="691"/>
        <end position="717"/>
    </location>
</feature>
<keyword evidence="6" id="KW-0949">S-adenosyl-L-methionine</keyword>
<keyword evidence="7" id="KW-0539">Nucleus</keyword>
<feature type="region of interest" description="Disordered" evidence="8">
    <location>
        <begin position="28"/>
        <end position="132"/>
    </location>
</feature>
<organism evidence="12 13">
    <name type="scientific">Saitozyma podzolica</name>
    <dbReference type="NCBI Taxonomy" id="1890683"/>
    <lineage>
        <taxon>Eukaryota</taxon>
        <taxon>Fungi</taxon>
        <taxon>Dikarya</taxon>
        <taxon>Basidiomycota</taxon>
        <taxon>Agaricomycotina</taxon>
        <taxon>Tremellomycetes</taxon>
        <taxon>Tremellales</taxon>
        <taxon>Trimorphomycetaceae</taxon>
        <taxon>Saitozyma</taxon>
    </lineage>
</organism>
<feature type="region of interest" description="Disordered" evidence="8">
    <location>
        <begin position="920"/>
        <end position="963"/>
    </location>
</feature>
<feature type="compositionally biased region" description="Polar residues" evidence="8">
    <location>
        <begin position="839"/>
        <end position="848"/>
    </location>
</feature>
<feature type="compositionally biased region" description="Basic residues" evidence="8">
    <location>
        <begin position="169"/>
        <end position="189"/>
    </location>
</feature>
<evidence type="ECO:0000256" key="7">
    <source>
        <dbReference type="ARBA" id="ARBA00023242"/>
    </source>
</evidence>
<evidence type="ECO:0008006" key="14">
    <source>
        <dbReference type="Google" id="ProtNLM"/>
    </source>
</evidence>
<keyword evidence="4" id="KW-0489">Methyltransferase</keyword>
<dbReference type="SUPFAM" id="SSF82199">
    <property type="entry name" value="SET domain"/>
    <property type="match status" value="1"/>
</dbReference>
<feature type="region of interest" description="Disordered" evidence="8">
    <location>
        <begin position="288"/>
        <end position="314"/>
    </location>
</feature>
<evidence type="ECO:0000256" key="1">
    <source>
        <dbReference type="ARBA" id="ARBA00004123"/>
    </source>
</evidence>
<feature type="compositionally biased region" description="Pro residues" evidence="8">
    <location>
        <begin position="921"/>
        <end position="944"/>
    </location>
</feature>
<dbReference type="SMART" id="SM00508">
    <property type="entry name" value="PostSET"/>
    <property type="match status" value="1"/>
</dbReference>
<keyword evidence="13" id="KW-1185">Reference proteome</keyword>
<dbReference type="SMART" id="SM00570">
    <property type="entry name" value="AWS"/>
    <property type="match status" value="1"/>
</dbReference>
<evidence type="ECO:0000256" key="3">
    <source>
        <dbReference type="ARBA" id="ARBA00022454"/>
    </source>
</evidence>
<dbReference type="GO" id="GO:0042054">
    <property type="term" value="F:histone methyltransferase activity"/>
    <property type="evidence" value="ECO:0007669"/>
    <property type="project" value="InterPro"/>
</dbReference>
<dbReference type="GO" id="GO:0032259">
    <property type="term" value="P:methylation"/>
    <property type="evidence" value="ECO:0007669"/>
    <property type="project" value="UniProtKB-KW"/>
</dbReference>
<protein>
    <recommendedName>
        <fullName evidence="14">Histone-lysine N-methyltransferase</fullName>
    </recommendedName>
</protein>
<keyword evidence="5" id="KW-0808">Transferase</keyword>
<name>A0A427YGP8_9TREE</name>
<comment type="caution">
    <text evidence="12">The sequence shown here is derived from an EMBL/GenBank/DDBJ whole genome shotgun (WGS) entry which is preliminary data.</text>
</comment>
<evidence type="ECO:0000256" key="6">
    <source>
        <dbReference type="ARBA" id="ARBA00022691"/>
    </source>
</evidence>
<dbReference type="EMBL" id="RSCD01000011">
    <property type="protein sequence ID" value="RSH90114.1"/>
    <property type="molecule type" value="Genomic_DNA"/>
</dbReference>
<dbReference type="InterPro" id="IPR003616">
    <property type="entry name" value="Post-SET_dom"/>
</dbReference>
<gene>
    <name evidence="12" type="ORF">EHS25_001447</name>
</gene>
<feature type="compositionally biased region" description="Polar residues" evidence="8">
    <location>
        <begin position="1044"/>
        <end position="1068"/>
    </location>
</feature>
<dbReference type="GO" id="GO:0005634">
    <property type="term" value="C:nucleus"/>
    <property type="evidence" value="ECO:0007669"/>
    <property type="project" value="UniProtKB-SubCell"/>
</dbReference>
<dbReference type="Gene3D" id="2.170.270.10">
    <property type="entry name" value="SET domain"/>
    <property type="match status" value="1"/>
</dbReference>
<dbReference type="InterPro" id="IPR050777">
    <property type="entry name" value="SET2_Histone-Lys_MeTrsfase"/>
</dbReference>
<accession>A0A427YGP8</accession>
<dbReference type="Proteomes" id="UP000279259">
    <property type="component" value="Unassembled WGS sequence"/>
</dbReference>
<feature type="region of interest" description="Disordered" evidence="8">
    <location>
        <begin position="1029"/>
        <end position="1068"/>
    </location>
</feature>
<evidence type="ECO:0000256" key="8">
    <source>
        <dbReference type="SAM" id="MobiDB-lite"/>
    </source>
</evidence>
<feature type="compositionally biased region" description="Pro residues" evidence="8">
    <location>
        <begin position="1"/>
        <end position="15"/>
    </location>
</feature>
<feature type="compositionally biased region" description="Low complexity" evidence="8">
    <location>
        <begin position="374"/>
        <end position="383"/>
    </location>
</feature>
<feature type="region of interest" description="Disordered" evidence="8">
    <location>
        <begin position="160"/>
        <end position="231"/>
    </location>
</feature>
<feature type="domain" description="Post-SET" evidence="10">
    <location>
        <begin position="625"/>
        <end position="641"/>
    </location>
</feature>
<feature type="region of interest" description="Disordered" evidence="8">
    <location>
        <begin position="756"/>
        <end position="863"/>
    </location>
</feature>
<feature type="region of interest" description="Disordered" evidence="8">
    <location>
        <begin position="1"/>
        <end position="20"/>
    </location>
</feature>
<dbReference type="InterPro" id="IPR001214">
    <property type="entry name" value="SET_dom"/>
</dbReference>
<evidence type="ECO:0000256" key="4">
    <source>
        <dbReference type="ARBA" id="ARBA00022603"/>
    </source>
</evidence>
<dbReference type="PROSITE" id="PS50280">
    <property type="entry name" value="SET"/>
    <property type="match status" value="1"/>
</dbReference>
<dbReference type="PROSITE" id="PS50868">
    <property type="entry name" value="POST_SET"/>
    <property type="match status" value="1"/>
</dbReference>
<dbReference type="OrthoDB" id="308383at2759"/>
<dbReference type="GO" id="GO:0005694">
    <property type="term" value="C:chromosome"/>
    <property type="evidence" value="ECO:0007669"/>
    <property type="project" value="UniProtKB-SubCell"/>
</dbReference>
<dbReference type="InterPro" id="IPR006560">
    <property type="entry name" value="AWS_dom"/>
</dbReference>
<dbReference type="Pfam" id="PF17907">
    <property type="entry name" value="AWS"/>
    <property type="match status" value="1"/>
</dbReference>
<evidence type="ECO:0000313" key="13">
    <source>
        <dbReference type="Proteomes" id="UP000279259"/>
    </source>
</evidence>
<keyword evidence="3" id="KW-0158">Chromosome</keyword>
<dbReference type="InterPro" id="IPR046341">
    <property type="entry name" value="SET_dom_sf"/>
</dbReference>
<dbReference type="AlphaFoldDB" id="A0A427YGP8"/>
<feature type="region of interest" description="Disordered" evidence="8">
    <location>
        <begin position="682"/>
        <end position="722"/>
    </location>
</feature>
<feature type="domain" description="AWS" evidence="11">
    <location>
        <begin position="446"/>
        <end position="491"/>
    </location>
</feature>
<dbReference type="PROSITE" id="PS51215">
    <property type="entry name" value="AWS"/>
    <property type="match status" value="1"/>
</dbReference>
<reference evidence="12 13" key="1">
    <citation type="submission" date="2018-11" db="EMBL/GenBank/DDBJ databases">
        <title>Genome sequence of Saitozyma podzolica DSM 27192.</title>
        <authorList>
            <person name="Aliyu H."/>
            <person name="Gorte O."/>
            <person name="Ochsenreither K."/>
        </authorList>
    </citation>
    <scope>NUCLEOTIDE SEQUENCE [LARGE SCALE GENOMIC DNA]</scope>
    <source>
        <strain evidence="12 13">DSM 27192</strain>
    </source>
</reference>
<feature type="domain" description="SET" evidence="9">
    <location>
        <begin position="493"/>
        <end position="613"/>
    </location>
</feature>
<evidence type="ECO:0000256" key="5">
    <source>
        <dbReference type="ARBA" id="ARBA00022679"/>
    </source>
</evidence>
<evidence type="ECO:0000259" key="9">
    <source>
        <dbReference type="PROSITE" id="PS50280"/>
    </source>
</evidence>
<evidence type="ECO:0000313" key="12">
    <source>
        <dbReference type="EMBL" id="RSH90114.1"/>
    </source>
</evidence>